<dbReference type="GO" id="GO:0006098">
    <property type="term" value="P:pentose-phosphate shunt"/>
    <property type="evidence" value="ECO:0007669"/>
    <property type="project" value="UniProtKB-UniPathway"/>
</dbReference>
<dbReference type="InterPro" id="IPR006148">
    <property type="entry name" value="Glc/Gal-6P_isomerase"/>
</dbReference>
<evidence type="ECO:0000256" key="1">
    <source>
        <dbReference type="ARBA" id="ARBA00000832"/>
    </source>
</evidence>
<dbReference type="GO" id="GO:0005975">
    <property type="term" value="P:carbohydrate metabolic process"/>
    <property type="evidence" value="ECO:0007669"/>
    <property type="project" value="UniProtKB-UniRule"/>
</dbReference>
<dbReference type="Proteomes" id="UP000317998">
    <property type="component" value="Unassembled WGS sequence"/>
</dbReference>
<comment type="similarity">
    <text evidence="4 7">Belongs to the glucosamine/galactosamine-6-phosphate isomerase family. 6-phosphogluconolactonase subfamily.</text>
</comment>
<name>A0A542YIV9_9MICO</name>
<keyword evidence="10" id="KW-1185">Reference proteome</keyword>
<sequence length="256" mass="27417">MSIHRQVIIHESKDALVSAVASRFIRTVARIQAEKPLVNVVLTGGTVGIGILAGVNASPDRDSIDWERIALWWGDERWVPRGHADRNEQQALDALLSHVAIPEQNIHTMPSSDEGIELDAAAAQYAATLRENAEAGAELPHFDVTFLGMGPDGHIASLFPHRGELAEASSPVIAIRDSPKPPPERISLALDTINSSERVWLALAGTDKASPLGLALAGVSPNLVPAAGVEGRRRTVFFVDDDASADVPRDLIAAEY</sequence>
<evidence type="ECO:0000313" key="10">
    <source>
        <dbReference type="Proteomes" id="UP000317998"/>
    </source>
</evidence>
<evidence type="ECO:0000256" key="2">
    <source>
        <dbReference type="ARBA" id="ARBA00002681"/>
    </source>
</evidence>
<dbReference type="InterPro" id="IPR037171">
    <property type="entry name" value="NagB/RpiA_transferase-like"/>
</dbReference>
<dbReference type="RefSeq" id="WP_141880220.1">
    <property type="nucleotide sequence ID" value="NZ_VFOM01000001.1"/>
</dbReference>
<comment type="function">
    <text evidence="2 7">Hydrolysis of 6-phosphogluconolactone to 6-phosphogluconate.</text>
</comment>
<evidence type="ECO:0000256" key="7">
    <source>
        <dbReference type="RuleBase" id="RU365095"/>
    </source>
</evidence>
<comment type="catalytic activity">
    <reaction evidence="1 7">
        <text>6-phospho-D-glucono-1,5-lactone + H2O = 6-phospho-D-gluconate + H(+)</text>
        <dbReference type="Rhea" id="RHEA:12556"/>
        <dbReference type="ChEBI" id="CHEBI:15377"/>
        <dbReference type="ChEBI" id="CHEBI:15378"/>
        <dbReference type="ChEBI" id="CHEBI:57955"/>
        <dbReference type="ChEBI" id="CHEBI:58759"/>
        <dbReference type="EC" id="3.1.1.31"/>
    </reaction>
</comment>
<comment type="caution">
    <text evidence="9">The sequence shown here is derived from an EMBL/GenBank/DDBJ whole genome shotgun (WGS) entry which is preliminary data.</text>
</comment>
<dbReference type="CDD" id="cd01400">
    <property type="entry name" value="6PGL"/>
    <property type="match status" value="1"/>
</dbReference>
<dbReference type="InterPro" id="IPR039104">
    <property type="entry name" value="6PGL"/>
</dbReference>
<comment type="pathway">
    <text evidence="3 7">Carbohydrate degradation; pentose phosphate pathway; D-ribulose 5-phosphate from D-glucose 6-phosphate (oxidative stage): step 2/3.</text>
</comment>
<dbReference type="PANTHER" id="PTHR11054:SF0">
    <property type="entry name" value="6-PHOSPHOGLUCONOLACTONASE"/>
    <property type="match status" value="1"/>
</dbReference>
<dbReference type="Pfam" id="PF01182">
    <property type="entry name" value="Glucosamine_iso"/>
    <property type="match status" value="1"/>
</dbReference>
<evidence type="ECO:0000256" key="4">
    <source>
        <dbReference type="ARBA" id="ARBA00010662"/>
    </source>
</evidence>
<evidence type="ECO:0000259" key="8">
    <source>
        <dbReference type="Pfam" id="PF01182"/>
    </source>
</evidence>
<evidence type="ECO:0000256" key="3">
    <source>
        <dbReference type="ARBA" id="ARBA00004961"/>
    </source>
</evidence>
<dbReference type="NCBIfam" id="TIGR01198">
    <property type="entry name" value="pgl"/>
    <property type="match status" value="1"/>
</dbReference>
<feature type="domain" description="Glucosamine/galactosamine-6-phosphate isomerase" evidence="8">
    <location>
        <begin position="12"/>
        <end position="235"/>
    </location>
</feature>
<dbReference type="SUPFAM" id="SSF100950">
    <property type="entry name" value="NagB/RpiA/CoA transferase-like"/>
    <property type="match status" value="1"/>
</dbReference>
<proteinExistence type="inferred from homology"/>
<organism evidence="9 10">
    <name type="scientific">Homoserinimonas aerilata</name>
    <dbReference type="NCBI Taxonomy" id="1162970"/>
    <lineage>
        <taxon>Bacteria</taxon>
        <taxon>Bacillati</taxon>
        <taxon>Actinomycetota</taxon>
        <taxon>Actinomycetes</taxon>
        <taxon>Micrococcales</taxon>
        <taxon>Microbacteriaceae</taxon>
        <taxon>Homoserinimonas</taxon>
    </lineage>
</organism>
<reference evidence="9 10" key="1">
    <citation type="submission" date="2019-06" db="EMBL/GenBank/DDBJ databases">
        <title>Sequencing the genomes of 1000 actinobacteria strains.</title>
        <authorList>
            <person name="Klenk H.-P."/>
        </authorList>
    </citation>
    <scope>NUCLEOTIDE SEQUENCE [LARGE SCALE GENOMIC DNA]</scope>
    <source>
        <strain evidence="9 10">DSM 26477</strain>
    </source>
</reference>
<dbReference type="OrthoDB" id="9810967at2"/>
<dbReference type="PANTHER" id="PTHR11054">
    <property type="entry name" value="6-PHOSPHOGLUCONOLACTONASE"/>
    <property type="match status" value="1"/>
</dbReference>
<dbReference type="EMBL" id="VFOM01000001">
    <property type="protein sequence ID" value="TQL48028.1"/>
    <property type="molecule type" value="Genomic_DNA"/>
</dbReference>
<dbReference type="UniPathway" id="UPA00115">
    <property type="reaction ID" value="UER00409"/>
</dbReference>
<dbReference type="GO" id="GO:0017057">
    <property type="term" value="F:6-phosphogluconolactonase activity"/>
    <property type="evidence" value="ECO:0007669"/>
    <property type="project" value="UniProtKB-UniRule"/>
</dbReference>
<gene>
    <name evidence="7" type="primary">pgl</name>
    <name evidence="9" type="ORF">FB562_1109</name>
</gene>
<evidence type="ECO:0000256" key="6">
    <source>
        <dbReference type="ARBA" id="ARBA00020337"/>
    </source>
</evidence>
<dbReference type="AlphaFoldDB" id="A0A542YIV9"/>
<evidence type="ECO:0000256" key="5">
    <source>
        <dbReference type="ARBA" id="ARBA00013198"/>
    </source>
</evidence>
<dbReference type="InterPro" id="IPR005900">
    <property type="entry name" value="6-phosphogluconolactonase_DevB"/>
</dbReference>
<evidence type="ECO:0000313" key="9">
    <source>
        <dbReference type="EMBL" id="TQL48028.1"/>
    </source>
</evidence>
<accession>A0A542YIV9</accession>
<dbReference type="EC" id="3.1.1.31" evidence="5 7"/>
<dbReference type="Gene3D" id="3.40.50.1360">
    <property type="match status" value="1"/>
</dbReference>
<keyword evidence="7" id="KW-0378">Hydrolase</keyword>
<protein>
    <recommendedName>
        <fullName evidence="6 7">6-phosphogluconolactonase</fullName>
        <shortName evidence="7">6PGL</shortName>
        <ecNumber evidence="5 7">3.1.1.31</ecNumber>
    </recommendedName>
</protein>